<keyword evidence="1" id="KW-0808">Transferase</keyword>
<dbReference type="EMBL" id="MLJW01000062">
    <property type="protein sequence ID" value="OIR03902.1"/>
    <property type="molecule type" value="Genomic_DNA"/>
</dbReference>
<dbReference type="SUPFAM" id="SSF102400">
    <property type="entry name" value="DNA polymerase III chi subunit"/>
    <property type="match status" value="1"/>
</dbReference>
<dbReference type="PANTHER" id="PTHR38767">
    <property type="entry name" value="DNA POLYMERASE III SUBUNIT CHI"/>
    <property type="match status" value="1"/>
</dbReference>
<name>A0A1J5SV39_9ZZZZ</name>
<evidence type="ECO:0000313" key="1">
    <source>
        <dbReference type="EMBL" id="OIR03902.1"/>
    </source>
</evidence>
<dbReference type="GO" id="GO:0003677">
    <property type="term" value="F:DNA binding"/>
    <property type="evidence" value="ECO:0007669"/>
    <property type="project" value="InterPro"/>
</dbReference>
<dbReference type="Gene3D" id="3.40.50.10110">
    <property type="entry name" value="DNA polymerase III subunit chi"/>
    <property type="match status" value="1"/>
</dbReference>
<dbReference type="AlphaFoldDB" id="A0A1J5SV39"/>
<gene>
    <name evidence="1" type="primary">holC_4</name>
    <name evidence="1" type="ORF">GALL_140830</name>
</gene>
<reference evidence="1" key="1">
    <citation type="submission" date="2016-10" db="EMBL/GenBank/DDBJ databases">
        <title>Sequence of Gallionella enrichment culture.</title>
        <authorList>
            <person name="Poehlein A."/>
            <person name="Muehling M."/>
            <person name="Daniel R."/>
        </authorList>
    </citation>
    <scope>NUCLEOTIDE SEQUENCE</scope>
</reference>
<sequence length="142" mass="16083">MTKVFFYHGAQDRLQAAVAWLAQAHARRQVVLIYAPDMALADRLDRLLWTTPATAFLPHCRADAPLAGETPLLIAANLDTLPQEERLLNLSDEVPPGFSRFTELVEIVSDSGEDRLPARERFKFYRDRGYQLESGKFSQEPP</sequence>
<dbReference type="GO" id="GO:0006260">
    <property type="term" value="P:DNA replication"/>
    <property type="evidence" value="ECO:0007669"/>
    <property type="project" value="InterPro"/>
</dbReference>
<organism evidence="1">
    <name type="scientific">mine drainage metagenome</name>
    <dbReference type="NCBI Taxonomy" id="410659"/>
    <lineage>
        <taxon>unclassified sequences</taxon>
        <taxon>metagenomes</taxon>
        <taxon>ecological metagenomes</taxon>
    </lineage>
</organism>
<comment type="caution">
    <text evidence="1">The sequence shown here is derived from an EMBL/GenBank/DDBJ whole genome shotgun (WGS) entry which is preliminary data.</text>
</comment>
<dbReference type="InterPro" id="IPR036768">
    <property type="entry name" value="PolIII_chi_sf"/>
</dbReference>
<proteinExistence type="predicted"/>
<accession>A0A1J5SV39</accession>
<keyword evidence="1" id="KW-0548">Nucleotidyltransferase</keyword>
<protein>
    <submittedName>
        <fullName evidence="1">DNA polymerase III subunit chi</fullName>
        <ecNumber evidence="1">2.7.7.7</ecNumber>
    </submittedName>
</protein>
<dbReference type="PANTHER" id="PTHR38767:SF1">
    <property type="entry name" value="DNA POLYMERASE III SUBUNIT CHI"/>
    <property type="match status" value="1"/>
</dbReference>
<dbReference type="InterPro" id="IPR007459">
    <property type="entry name" value="DNA_pol3_chi"/>
</dbReference>
<dbReference type="Pfam" id="PF04364">
    <property type="entry name" value="DNA_pol3_chi"/>
    <property type="match status" value="1"/>
</dbReference>
<dbReference type="GO" id="GO:0003887">
    <property type="term" value="F:DNA-directed DNA polymerase activity"/>
    <property type="evidence" value="ECO:0007669"/>
    <property type="project" value="UniProtKB-EC"/>
</dbReference>
<dbReference type="GO" id="GO:0032298">
    <property type="term" value="P:positive regulation of DNA-templated DNA replication initiation"/>
    <property type="evidence" value="ECO:0007669"/>
    <property type="project" value="TreeGrafter"/>
</dbReference>
<dbReference type="EC" id="2.7.7.7" evidence="1"/>